<dbReference type="InterPro" id="IPR006612">
    <property type="entry name" value="THAP_Znf"/>
</dbReference>
<evidence type="ECO:0000256" key="3">
    <source>
        <dbReference type="ARBA" id="ARBA00022833"/>
    </source>
</evidence>
<accession>A0A151I9U7</accession>
<protein>
    <recommendedName>
        <fullName evidence="6">THAP-type domain-containing protein</fullName>
    </recommendedName>
</protein>
<dbReference type="Gene3D" id="6.20.210.20">
    <property type="entry name" value="THAP domain"/>
    <property type="match status" value="1"/>
</dbReference>
<proteinExistence type="predicted"/>
<keyword evidence="3" id="KW-0862">Zinc</keyword>
<evidence type="ECO:0000256" key="5">
    <source>
        <dbReference type="PROSITE-ProRule" id="PRU00309"/>
    </source>
</evidence>
<keyword evidence="1" id="KW-0479">Metal-binding</keyword>
<keyword evidence="8" id="KW-1185">Reference proteome</keyword>
<dbReference type="Proteomes" id="UP000078542">
    <property type="component" value="Unassembled WGS sequence"/>
</dbReference>
<dbReference type="GO" id="GO:0003677">
    <property type="term" value="F:DNA binding"/>
    <property type="evidence" value="ECO:0007669"/>
    <property type="project" value="UniProtKB-UniRule"/>
</dbReference>
<dbReference type="GO" id="GO:0008270">
    <property type="term" value="F:zinc ion binding"/>
    <property type="evidence" value="ECO:0007669"/>
    <property type="project" value="UniProtKB-KW"/>
</dbReference>
<name>A0A151I9U7_9HYME</name>
<evidence type="ECO:0000256" key="4">
    <source>
        <dbReference type="ARBA" id="ARBA00023125"/>
    </source>
</evidence>
<evidence type="ECO:0000259" key="6">
    <source>
        <dbReference type="PROSITE" id="PS50950"/>
    </source>
</evidence>
<organism evidence="7 8">
    <name type="scientific">Cyphomyrmex costatus</name>
    <dbReference type="NCBI Taxonomy" id="456900"/>
    <lineage>
        <taxon>Eukaryota</taxon>
        <taxon>Metazoa</taxon>
        <taxon>Ecdysozoa</taxon>
        <taxon>Arthropoda</taxon>
        <taxon>Hexapoda</taxon>
        <taxon>Insecta</taxon>
        <taxon>Pterygota</taxon>
        <taxon>Neoptera</taxon>
        <taxon>Endopterygota</taxon>
        <taxon>Hymenoptera</taxon>
        <taxon>Apocrita</taxon>
        <taxon>Aculeata</taxon>
        <taxon>Formicoidea</taxon>
        <taxon>Formicidae</taxon>
        <taxon>Myrmicinae</taxon>
        <taxon>Cyphomyrmex</taxon>
    </lineage>
</organism>
<dbReference type="EMBL" id="KQ978268">
    <property type="protein sequence ID" value="KYM95818.1"/>
    <property type="molecule type" value="Genomic_DNA"/>
</dbReference>
<dbReference type="AlphaFoldDB" id="A0A151I9U7"/>
<evidence type="ECO:0000256" key="1">
    <source>
        <dbReference type="ARBA" id="ARBA00022723"/>
    </source>
</evidence>
<evidence type="ECO:0000256" key="2">
    <source>
        <dbReference type="ARBA" id="ARBA00022771"/>
    </source>
</evidence>
<evidence type="ECO:0000313" key="8">
    <source>
        <dbReference type="Proteomes" id="UP000078542"/>
    </source>
</evidence>
<dbReference type="Pfam" id="PF05485">
    <property type="entry name" value="THAP"/>
    <property type="match status" value="1"/>
</dbReference>
<sequence length="59" mass="7046">YFRFPFDREDHLKKWMEAIGQADFEPIKTDVICSAHFIPNDYMDRDGDSTPPTVNKYYL</sequence>
<keyword evidence="4 5" id="KW-0238">DNA-binding</keyword>
<feature type="domain" description="THAP-type" evidence="6">
    <location>
        <begin position="1"/>
        <end position="55"/>
    </location>
</feature>
<feature type="non-terminal residue" evidence="7">
    <location>
        <position position="1"/>
    </location>
</feature>
<dbReference type="PROSITE" id="PS50950">
    <property type="entry name" value="ZF_THAP"/>
    <property type="match status" value="1"/>
</dbReference>
<evidence type="ECO:0000313" key="7">
    <source>
        <dbReference type="EMBL" id="KYM95818.1"/>
    </source>
</evidence>
<gene>
    <name evidence="7" type="ORF">ALC62_13527</name>
</gene>
<reference evidence="7 8" key="1">
    <citation type="submission" date="2016-03" db="EMBL/GenBank/DDBJ databases">
        <title>Cyphomyrmex costatus WGS genome.</title>
        <authorList>
            <person name="Nygaard S."/>
            <person name="Hu H."/>
            <person name="Boomsma J."/>
            <person name="Zhang G."/>
        </authorList>
    </citation>
    <scope>NUCLEOTIDE SEQUENCE [LARGE SCALE GENOMIC DNA]</scope>
    <source>
        <strain evidence="7">MS0001</strain>
        <tissue evidence="7">Whole body</tissue>
    </source>
</reference>
<dbReference type="InterPro" id="IPR038441">
    <property type="entry name" value="THAP_Znf_sf"/>
</dbReference>
<dbReference type="SUPFAM" id="SSF57716">
    <property type="entry name" value="Glucocorticoid receptor-like (DNA-binding domain)"/>
    <property type="match status" value="1"/>
</dbReference>
<keyword evidence="2 5" id="KW-0863">Zinc-finger</keyword>